<sequence length="728" mass="81077">MSEEHQEVPASEEGPVPVLRWDLGLFEQIVRSFRFPPEWDARYPAQGQTAADAPPGYITLYEDFFLQGNFRLPATNFLGSILSYYRFHISQMSPPGMVRVRHFEFLCQSHGIEPSVDKFRSFYQLQRTMGFFSFASRGAAKKILLNPPKSFHDWKPKFFFIREEVVPVAMTFREWTEAIPKEDLPIPKTALWYQQLTSTPNRVFGENVLVAARMSDQWSPSSREVPVLKLGDQEAQLYQAAFSTFGGSMGVRPLRDDEESWYDQIKGNFMFPAADAFASPPTATEGAQYPKPRPLRSVTLAGKETFYLSSEESVGSSSGELSSWSKIFAGVLRDLGIDPEEKKKKPVKKKKKAEPEVTSKGTGPSRATAAAGKGTLRLRQRDLDDYVIISDSYEGLSHVAKGKAGAGGSKSSGSAGSRNPDAGATPSFPEDVEEEEDAGARLIGRKRGRSEATTGVASAPQSVVIPAIGKTSRLRSLYQFSPEIKKKTPEKAVTFSEAGVKRPKITVKSTDAAAQDAAKAAEAQRKVEEARKKEEEKRKKEEEKKVEEERKKREEEERKKKEEDRKRRAEQERLAEVARKQALEKEAAAKKAMDQPLKSPGPEVTRPTSTGPVLTSKGSGRYSSSGASSGGAGGYNPDVIGAKDTVGDIYYKTYTEEERGDVLHQAPWSLKQKDTFIEFGASREWFLNSFPPGEVNRQRAKPHEMLYRTYILGEANARAANHQIVREE</sequence>
<feature type="compositionally biased region" description="Low complexity" evidence="1">
    <location>
        <begin position="512"/>
        <end position="521"/>
    </location>
</feature>
<evidence type="ECO:0000259" key="2">
    <source>
        <dbReference type="Pfam" id="PF04195"/>
    </source>
</evidence>
<feature type="region of interest" description="Disordered" evidence="1">
    <location>
        <begin position="399"/>
        <end position="461"/>
    </location>
</feature>
<dbReference type="EMBL" id="MNCJ02000324">
    <property type="protein sequence ID" value="KAF5790208.1"/>
    <property type="molecule type" value="Genomic_DNA"/>
</dbReference>
<evidence type="ECO:0000313" key="4">
    <source>
        <dbReference type="Proteomes" id="UP000215914"/>
    </source>
</evidence>
<reference evidence="3" key="1">
    <citation type="journal article" date="2017" name="Nature">
        <title>The sunflower genome provides insights into oil metabolism, flowering and Asterid evolution.</title>
        <authorList>
            <person name="Badouin H."/>
            <person name="Gouzy J."/>
            <person name="Grassa C.J."/>
            <person name="Murat F."/>
            <person name="Staton S.E."/>
            <person name="Cottret L."/>
            <person name="Lelandais-Briere C."/>
            <person name="Owens G.L."/>
            <person name="Carrere S."/>
            <person name="Mayjonade B."/>
            <person name="Legrand L."/>
            <person name="Gill N."/>
            <person name="Kane N.C."/>
            <person name="Bowers J.E."/>
            <person name="Hubner S."/>
            <person name="Bellec A."/>
            <person name="Berard A."/>
            <person name="Berges H."/>
            <person name="Blanchet N."/>
            <person name="Boniface M.C."/>
            <person name="Brunel D."/>
            <person name="Catrice O."/>
            <person name="Chaidir N."/>
            <person name="Claudel C."/>
            <person name="Donnadieu C."/>
            <person name="Faraut T."/>
            <person name="Fievet G."/>
            <person name="Helmstetter N."/>
            <person name="King M."/>
            <person name="Knapp S.J."/>
            <person name="Lai Z."/>
            <person name="Le Paslier M.C."/>
            <person name="Lippi Y."/>
            <person name="Lorenzon L."/>
            <person name="Mandel J.R."/>
            <person name="Marage G."/>
            <person name="Marchand G."/>
            <person name="Marquand E."/>
            <person name="Bret-Mestries E."/>
            <person name="Morien E."/>
            <person name="Nambeesan S."/>
            <person name="Nguyen T."/>
            <person name="Pegot-Espagnet P."/>
            <person name="Pouilly N."/>
            <person name="Raftis F."/>
            <person name="Sallet E."/>
            <person name="Schiex T."/>
            <person name="Thomas J."/>
            <person name="Vandecasteele C."/>
            <person name="Vares D."/>
            <person name="Vear F."/>
            <person name="Vautrin S."/>
            <person name="Crespi M."/>
            <person name="Mangin B."/>
            <person name="Burke J.M."/>
            <person name="Salse J."/>
            <person name="Munos S."/>
            <person name="Vincourt P."/>
            <person name="Rieseberg L.H."/>
            <person name="Langlade N.B."/>
        </authorList>
    </citation>
    <scope>NUCLEOTIDE SEQUENCE</scope>
    <source>
        <tissue evidence="3">Leaves</tissue>
    </source>
</reference>
<dbReference type="InterPro" id="IPR007321">
    <property type="entry name" value="Transposase_28"/>
</dbReference>
<dbReference type="Proteomes" id="UP000215914">
    <property type="component" value="Unassembled WGS sequence"/>
</dbReference>
<name>A0A9K3N8D5_HELAN</name>
<protein>
    <recommendedName>
        <fullName evidence="2">Transposase (putative) gypsy type domain-containing protein</fullName>
    </recommendedName>
</protein>
<accession>A0A9K3N8D5</accession>
<dbReference type="PANTHER" id="PTHR31099">
    <property type="entry name" value="OS06G0165300 PROTEIN"/>
    <property type="match status" value="1"/>
</dbReference>
<comment type="caution">
    <text evidence="3">The sequence shown here is derived from an EMBL/GenBank/DDBJ whole genome shotgun (WGS) entry which is preliminary data.</text>
</comment>
<feature type="region of interest" description="Disordered" evidence="1">
    <location>
        <begin position="340"/>
        <end position="374"/>
    </location>
</feature>
<proteinExistence type="predicted"/>
<keyword evidence="4" id="KW-1185">Reference proteome</keyword>
<feature type="region of interest" description="Disordered" evidence="1">
    <location>
        <begin position="488"/>
        <end position="635"/>
    </location>
</feature>
<dbReference type="PANTHER" id="PTHR31099:SF49">
    <property type="entry name" value="MYOSIN HEAVY CHAIN-LIKE PROTEIN"/>
    <property type="match status" value="1"/>
</dbReference>
<evidence type="ECO:0000313" key="3">
    <source>
        <dbReference type="EMBL" id="KAF5790208.1"/>
    </source>
</evidence>
<evidence type="ECO:0000256" key="1">
    <source>
        <dbReference type="SAM" id="MobiDB-lite"/>
    </source>
</evidence>
<gene>
    <name evidence="3" type="ORF">HanXRQr2_Chr09g0380411</name>
</gene>
<reference evidence="3" key="2">
    <citation type="submission" date="2020-06" db="EMBL/GenBank/DDBJ databases">
        <title>Helianthus annuus Genome sequencing and assembly Release 2.</title>
        <authorList>
            <person name="Gouzy J."/>
            <person name="Langlade N."/>
            <person name="Munos S."/>
        </authorList>
    </citation>
    <scope>NUCLEOTIDE SEQUENCE</scope>
    <source>
        <tissue evidence="3">Leaves</tissue>
    </source>
</reference>
<dbReference type="Gramene" id="mRNA:HanXRQr2_Chr09g0380411">
    <property type="protein sequence ID" value="mRNA:HanXRQr2_Chr09g0380411"/>
    <property type="gene ID" value="HanXRQr2_Chr09g0380411"/>
</dbReference>
<dbReference type="Pfam" id="PF04195">
    <property type="entry name" value="Transposase_28"/>
    <property type="match status" value="1"/>
</dbReference>
<dbReference type="AlphaFoldDB" id="A0A9K3N8D5"/>
<organism evidence="3 4">
    <name type="scientific">Helianthus annuus</name>
    <name type="common">Common sunflower</name>
    <dbReference type="NCBI Taxonomy" id="4232"/>
    <lineage>
        <taxon>Eukaryota</taxon>
        <taxon>Viridiplantae</taxon>
        <taxon>Streptophyta</taxon>
        <taxon>Embryophyta</taxon>
        <taxon>Tracheophyta</taxon>
        <taxon>Spermatophyta</taxon>
        <taxon>Magnoliopsida</taxon>
        <taxon>eudicotyledons</taxon>
        <taxon>Gunneridae</taxon>
        <taxon>Pentapetalae</taxon>
        <taxon>asterids</taxon>
        <taxon>campanulids</taxon>
        <taxon>Asterales</taxon>
        <taxon>Asteraceae</taxon>
        <taxon>Asteroideae</taxon>
        <taxon>Heliantheae alliance</taxon>
        <taxon>Heliantheae</taxon>
        <taxon>Helianthus</taxon>
    </lineage>
</organism>
<feature type="compositionally biased region" description="Polar residues" evidence="1">
    <location>
        <begin position="451"/>
        <end position="461"/>
    </location>
</feature>
<feature type="compositionally biased region" description="Basic and acidic residues" evidence="1">
    <location>
        <begin position="522"/>
        <end position="593"/>
    </location>
</feature>
<feature type="compositionally biased region" description="Low complexity" evidence="1">
    <location>
        <begin position="616"/>
        <end position="627"/>
    </location>
</feature>
<feature type="domain" description="Transposase (putative) gypsy type" evidence="2">
    <location>
        <begin position="62"/>
        <end position="126"/>
    </location>
</feature>